<evidence type="ECO:0000256" key="2">
    <source>
        <dbReference type="ARBA" id="ARBA00022490"/>
    </source>
</evidence>
<keyword evidence="7" id="KW-1185">Reference proteome</keyword>
<dbReference type="GO" id="GO:0005737">
    <property type="term" value="C:cytoplasm"/>
    <property type="evidence" value="ECO:0007669"/>
    <property type="project" value="UniProtKB-SubCell"/>
</dbReference>
<feature type="domain" description="MIF4G" evidence="5">
    <location>
        <begin position="715"/>
        <end position="924"/>
    </location>
</feature>
<evidence type="ECO:0000256" key="4">
    <source>
        <dbReference type="SAM" id="MobiDB-lite"/>
    </source>
</evidence>
<evidence type="ECO:0000313" key="6">
    <source>
        <dbReference type="EMBL" id="RSH95137.1"/>
    </source>
</evidence>
<evidence type="ECO:0000256" key="1">
    <source>
        <dbReference type="ARBA" id="ARBA00004496"/>
    </source>
</evidence>
<sequence length="1140" mass="128255">MSTADYVAKYPRRQQLLGQVEKYWLDEPRRPPGSLDSSLKKHTTLLNRLKSSLLVGPSDTLAKEIDGLTLTKYLEEIVAAVVEGASKGRGDPEVAVDVIVHLHTRLSPDFLPLLLPQLLAVLAPAPSAPAIKEGDKDREREDKERIARQRLVLRIAAELAMVGAWAEGAAKGAAEVGKVLKALMSGDPQFNNIPLVASFLKYFNRAYLGPAQLAKDSKAEQPSGTPAVETEESEQLPADMTEMVPVEIQWKMRELVVGYFQNAGKTLVKGQIKLLEQDKRNHEAYIKSGEIFEDRQHAYERMTRAVERLTTGVQSLADLLSLSPPILPTAASLSKSGLQIVESGSSFQVKDDGSLLGGIWDDEEERNFYEELVDLKEVVPASLLGIKEKKEIKIGEGVSGSTETETEDREGEGKAEEEVEEARKRDEEDIRRQLEQLDLQTIQPSEPIDDVAAPGSVDMSRTATDGSVDSGPADLQSKVEDLDAEPTPTTESFAPVGDEDGLSSGPAARLTALFAALPEANNREVVDKLAVEFAFLNSKAARKRLVKFLGAVPKNRTDLLPHYGRFIATLDPYMPDVGTGVIELLEEELRYLQRKKNVRELDSVRLKNVRFYGELAKFKVARPYAILHVLKVFLDDFKWNIENISNLLETCGRFLLRYEGTAETAKSMASIELMRRKQGTSHLDARHQLMLENAFYQCNPPERVAREVVEIPPMHAFIQHLLHDVLMKRTLDKVLKLVRKLHWDDPEIYDYVLRSFTEIWEIKFGNIPYAAALVYDLQRYHPEFAIAVVDQILEDIRIGMEENIFKFNQRRISSVKYLGELYMYRVVNASVIFDVLWSLITFGHGDGLPVPGRDSPIDAVDDFFRIRLVCTLLDTCGACFDRGSQKRKLDHFLVIFQLYAACKSEMQMDVEFMLSDTLDMLRPKTPHLKTFAQAAAAVDELLASQAHAGDDSGTEEGSDDERAPAEDDEEEEQESNQPPIAVDNADDDEPDEEVVLIREPERKKNEFDEEANTDFDREFAKMLADTTDARRGERKAAPPIFDTAVPLIRKKAGEAGHEEGRMQFSLLSKRGNKQQVRDIEIPMDSAIAVNSRTYQLQNKAEQEQLKRLVLQNERRQEQSEKQAIEQDMRNRGIRVRYVNG</sequence>
<evidence type="ECO:0000256" key="3">
    <source>
        <dbReference type="SAM" id="Coils"/>
    </source>
</evidence>
<dbReference type="InterPro" id="IPR039762">
    <property type="entry name" value="Nmd2/UPF2"/>
</dbReference>
<dbReference type="Pfam" id="PF02854">
    <property type="entry name" value="MIF4G"/>
    <property type="match status" value="2"/>
</dbReference>
<reference evidence="6 7" key="1">
    <citation type="submission" date="2018-11" db="EMBL/GenBank/DDBJ databases">
        <title>Genome sequence of Saitozyma podzolica DSM 27192.</title>
        <authorList>
            <person name="Aliyu H."/>
            <person name="Gorte O."/>
            <person name="Ochsenreither K."/>
        </authorList>
    </citation>
    <scope>NUCLEOTIDE SEQUENCE [LARGE SCALE GENOMIC DNA]</scope>
    <source>
        <strain evidence="6 7">DSM 27192</strain>
    </source>
</reference>
<dbReference type="AlphaFoldDB" id="A0A427YVL6"/>
<evidence type="ECO:0000259" key="5">
    <source>
        <dbReference type="SMART" id="SM00543"/>
    </source>
</evidence>
<keyword evidence="2" id="KW-0963">Cytoplasm</keyword>
<feature type="coiled-coil region" evidence="3">
    <location>
        <begin position="1098"/>
        <end position="1127"/>
    </location>
</feature>
<dbReference type="SUPFAM" id="SSF48371">
    <property type="entry name" value="ARM repeat"/>
    <property type="match status" value="2"/>
</dbReference>
<comment type="caution">
    <text evidence="6">The sequence shown here is derived from an EMBL/GenBank/DDBJ whole genome shotgun (WGS) entry which is preliminary data.</text>
</comment>
<dbReference type="FunFam" id="1.25.40.180:FF:000037">
    <property type="entry name" value="Nonsense-mediated mRNA decay factor (Upf2)"/>
    <property type="match status" value="1"/>
</dbReference>
<proteinExistence type="predicted"/>
<dbReference type="Pfam" id="PF04050">
    <property type="entry name" value="Upf2"/>
    <property type="match status" value="1"/>
</dbReference>
<comment type="subcellular location">
    <subcellularLocation>
        <location evidence="1">Cytoplasm</location>
    </subcellularLocation>
</comment>
<name>A0A427YVL6_9TREE</name>
<dbReference type="EMBL" id="RSCD01000001">
    <property type="protein sequence ID" value="RSH95137.1"/>
    <property type="molecule type" value="Genomic_DNA"/>
</dbReference>
<dbReference type="GO" id="GO:0035145">
    <property type="term" value="C:exon-exon junction complex"/>
    <property type="evidence" value="ECO:0007669"/>
    <property type="project" value="TreeGrafter"/>
</dbReference>
<feature type="compositionally biased region" description="Acidic residues" evidence="4">
    <location>
        <begin position="984"/>
        <end position="994"/>
    </location>
</feature>
<feature type="region of interest" description="Disordered" evidence="4">
    <location>
        <begin position="214"/>
        <end position="236"/>
    </location>
</feature>
<keyword evidence="3" id="KW-0175">Coiled coil</keyword>
<dbReference type="InterPro" id="IPR016024">
    <property type="entry name" value="ARM-type_fold"/>
</dbReference>
<feature type="compositionally biased region" description="Basic and acidic residues" evidence="4">
    <location>
        <begin position="995"/>
        <end position="1006"/>
    </location>
</feature>
<dbReference type="Proteomes" id="UP000279259">
    <property type="component" value="Unassembled WGS sequence"/>
</dbReference>
<dbReference type="OrthoDB" id="27832at2759"/>
<gene>
    <name evidence="6" type="ORF">EHS25_000223</name>
</gene>
<dbReference type="Gene3D" id="4.10.80.160">
    <property type="match status" value="1"/>
</dbReference>
<dbReference type="SMART" id="SM00543">
    <property type="entry name" value="MIF4G"/>
    <property type="match status" value="2"/>
</dbReference>
<dbReference type="PANTHER" id="PTHR12839:SF7">
    <property type="entry name" value="REGULATOR OF NONSENSE TRANSCRIPTS 2"/>
    <property type="match status" value="1"/>
</dbReference>
<organism evidence="6 7">
    <name type="scientific">Saitozyma podzolica</name>
    <dbReference type="NCBI Taxonomy" id="1890683"/>
    <lineage>
        <taxon>Eukaryota</taxon>
        <taxon>Fungi</taxon>
        <taxon>Dikarya</taxon>
        <taxon>Basidiomycota</taxon>
        <taxon>Agaricomycotina</taxon>
        <taxon>Tremellomycetes</taxon>
        <taxon>Tremellales</taxon>
        <taxon>Trimorphomycetaceae</taxon>
        <taxon>Saitozyma</taxon>
    </lineage>
</organism>
<protein>
    <recommendedName>
        <fullName evidence="5">MIF4G domain-containing protein</fullName>
    </recommendedName>
</protein>
<dbReference type="STRING" id="1890683.A0A427YVL6"/>
<evidence type="ECO:0000313" key="7">
    <source>
        <dbReference type="Proteomes" id="UP000279259"/>
    </source>
</evidence>
<dbReference type="GO" id="GO:0003723">
    <property type="term" value="F:RNA binding"/>
    <property type="evidence" value="ECO:0007669"/>
    <property type="project" value="InterPro"/>
</dbReference>
<dbReference type="InterPro" id="IPR007193">
    <property type="entry name" value="Upf2/Nmd2_C"/>
</dbReference>
<feature type="compositionally biased region" description="Basic and acidic residues" evidence="4">
    <location>
        <begin position="411"/>
        <end position="435"/>
    </location>
</feature>
<feature type="region of interest" description="Disordered" evidence="4">
    <location>
        <begin position="947"/>
        <end position="1012"/>
    </location>
</feature>
<feature type="region of interest" description="Disordered" evidence="4">
    <location>
        <begin position="397"/>
        <end position="502"/>
    </location>
</feature>
<accession>A0A427YVL6</accession>
<dbReference type="GO" id="GO:0000184">
    <property type="term" value="P:nuclear-transcribed mRNA catabolic process, nonsense-mediated decay"/>
    <property type="evidence" value="ECO:0007669"/>
    <property type="project" value="InterPro"/>
</dbReference>
<dbReference type="Gene3D" id="1.25.40.180">
    <property type="match status" value="3"/>
</dbReference>
<dbReference type="InterPro" id="IPR003890">
    <property type="entry name" value="MIF4G-like_typ-3"/>
</dbReference>
<dbReference type="PANTHER" id="PTHR12839">
    <property type="entry name" value="NONSENSE-MEDIATED MRNA DECAY PROTEIN 2 UP-FRAMESHIFT SUPPRESSOR 2"/>
    <property type="match status" value="1"/>
</dbReference>
<feature type="domain" description="MIF4G" evidence="5">
    <location>
        <begin position="507"/>
        <end position="701"/>
    </location>
</feature>